<proteinExistence type="predicted"/>
<dbReference type="InterPro" id="IPR039919">
    <property type="entry name" value="ARHGEF10/ARHGEF17"/>
</dbReference>
<evidence type="ECO:0000256" key="1">
    <source>
        <dbReference type="ARBA" id="ARBA00022553"/>
    </source>
</evidence>
<dbReference type="InterPro" id="IPR036322">
    <property type="entry name" value="WD40_repeat_dom_sf"/>
</dbReference>
<dbReference type="PANTHER" id="PTHR12877:SF15">
    <property type="entry name" value="RHO GUANINE NUCLEOTIDE EXCHANGE FACTOR 17"/>
    <property type="match status" value="1"/>
</dbReference>
<dbReference type="SUPFAM" id="SSF50978">
    <property type="entry name" value="WD40 repeat-like"/>
    <property type="match status" value="1"/>
</dbReference>
<dbReference type="InterPro" id="IPR015943">
    <property type="entry name" value="WD40/YVTN_repeat-like_dom_sf"/>
</dbReference>
<dbReference type="GO" id="GO:0005085">
    <property type="term" value="F:guanyl-nucleotide exchange factor activity"/>
    <property type="evidence" value="ECO:0007669"/>
    <property type="project" value="UniProtKB-KW"/>
</dbReference>
<protein>
    <submittedName>
        <fullName evidence="4 5">V-SNARE coiled-coil homology domain-containing protein</fullName>
    </submittedName>
</protein>
<feature type="compositionally biased region" description="Basic and acidic residues" evidence="3">
    <location>
        <begin position="362"/>
        <end position="371"/>
    </location>
</feature>
<reference evidence="4 5" key="1">
    <citation type="submission" date="2019-11" db="UniProtKB">
        <authorList>
            <consortium name="WormBaseParasite"/>
        </authorList>
    </citation>
    <scope>IDENTIFICATION</scope>
</reference>
<organism evidence="4">
    <name type="scientific">Mesocestoides corti</name>
    <name type="common">Flatworm</name>
    <dbReference type="NCBI Taxonomy" id="53468"/>
    <lineage>
        <taxon>Eukaryota</taxon>
        <taxon>Metazoa</taxon>
        <taxon>Spiralia</taxon>
        <taxon>Lophotrochozoa</taxon>
        <taxon>Platyhelminthes</taxon>
        <taxon>Cestoda</taxon>
        <taxon>Eucestoda</taxon>
        <taxon>Cyclophyllidea</taxon>
        <taxon>Mesocestoididae</taxon>
        <taxon>Mesocestoides</taxon>
    </lineage>
</organism>
<dbReference type="AlphaFoldDB" id="A0A5K3FZ93"/>
<evidence type="ECO:0000313" key="4">
    <source>
        <dbReference type="WBParaSite" id="MCU_012052-RA"/>
    </source>
</evidence>
<keyword evidence="1" id="KW-0597">Phosphoprotein</keyword>
<feature type="region of interest" description="Disordered" evidence="3">
    <location>
        <begin position="362"/>
        <end position="407"/>
    </location>
</feature>
<dbReference type="WBParaSite" id="MCU_012052-RB">
    <property type="protein sequence ID" value="MCU_012052-RB"/>
    <property type="gene ID" value="MCU_012052"/>
</dbReference>
<accession>A0A5K3FZ93</accession>
<evidence type="ECO:0000313" key="5">
    <source>
        <dbReference type="WBParaSite" id="MCU_012052-RB"/>
    </source>
</evidence>
<dbReference type="GO" id="GO:0030036">
    <property type="term" value="P:actin cytoskeleton organization"/>
    <property type="evidence" value="ECO:0007669"/>
    <property type="project" value="TreeGrafter"/>
</dbReference>
<evidence type="ECO:0000256" key="2">
    <source>
        <dbReference type="ARBA" id="ARBA00022658"/>
    </source>
</evidence>
<dbReference type="Pfam" id="PF19056">
    <property type="entry name" value="WD40_2"/>
    <property type="match status" value="1"/>
</dbReference>
<sequence length="504" mass="56229">MKTTASLAYDFDELLKIAFGGFKMIKRKELRYRQEGQRRELEKRIRQSSLFNDSSPNMKNNIVAEACAPKPSRLFCVSALGEASPSFLMCQEEGQHCGLKLCNTDEDVFYPMNFKFDAPILCAAWMDDRRLLLGSAEGYIYAFSVEQRMNSWELKMPSCVTAIAIGRRDDGTQHAFVGMANGTLSLIVDLTCEMAPRDQYSQILGFIAVSSIAIVEDQVWCACGCVVEVFNVKTFDHVSKITVSDDPLDSVLCLAPCSNGVWISIAGKTVLDLWSTSTFQPISCCNVQEYLPSRNLGQDADADENPDRVTAVLTNQSNLFIGTGSGVVLIYKILKWKNQAMIQSRSRSTVYRRSATIDDDVDVSKRQDWDTPHGSFAGKDDRDGNANNSSVESVDRKHSKSSLQDFDNSLPPKIPLDFQNGSHSTPKVRPPRSSPLNLLLASRSQVTESPIRAFIQVINKKGVCVVSFSEFCTEDDAVLMWMLTNKGVSWFSWYQLKCICTLSQ</sequence>
<dbReference type="WBParaSite" id="MCU_012052-RA">
    <property type="protein sequence ID" value="MCU_012052-RA"/>
    <property type="gene ID" value="MCU_012052"/>
</dbReference>
<evidence type="ECO:0000256" key="3">
    <source>
        <dbReference type="SAM" id="MobiDB-lite"/>
    </source>
</evidence>
<dbReference type="Gene3D" id="2.130.10.10">
    <property type="entry name" value="YVTN repeat-like/Quinoprotein amine dehydrogenase"/>
    <property type="match status" value="1"/>
</dbReference>
<keyword evidence="2" id="KW-0344">Guanine-nucleotide releasing factor</keyword>
<name>A0A5K3FZ93_MESCO</name>
<dbReference type="PANTHER" id="PTHR12877">
    <property type="entry name" value="RHO GUANINE NUCLEOTIDE EXCHANGE FACTOR"/>
    <property type="match status" value="1"/>
</dbReference>